<evidence type="ECO:0000313" key="2">
    <source>
        <dbReference type="EMBL" id="GAA4438683.1"/>
    </source>
</evidence>
<proteinExistence type="predicted"/>
<comment type="caution">
    <text evidence="2">The sequence shown here is derived from an EMBL/GenBank/DDBJ whole genome shotgun (WGS) entry which is preliminary data.</text>
</comment>
<dbReference type="Proteomes" id="UP001500552">
    <property type="component" value="Unassembled WGS sequence"/>
</dbReference>
<dbReference type="InterPro" id="IPR052559">
    <property type="entry name" value="V-haloperoxidase"/>
</dbReference>
<dbReference type="EMBL" id="BAABHC010000016">
    <property type="protein sequence ID" value="GAA4438683.1"/>
    <property type="molecule type" value="Genomic_DNA"/>
</dbReference>
<evidence type="ECO:0000313" key="3">
    <source>
        <dbReference type="Proteomes" id="UP001500552"/>
    </source>
</evidence>
<reference evidence="3" key="1">
    <citation type="journal article" date="2019" name="Int. J. Syst. Evol. Microbiol.">
        <title>The Global Catalogue of Microorganisms (GCM) 10K type strain sequencing project: providing services to taxonomists for standard genome sequencing and annotation.</title>
        <authorList>
            <consortium name="The Broad Institute Genomics Platform"/>
            <consortium name="The Broad Institute Genome Sequencing Center for Infectious Disease"/>
            <person name="Wu L."/>
            <person name="Ma J."/>
        </authorList>
    </citation>
    <scope>NUCLEOTIDE SEQUENCE [LARGE SCALE GENOMIC DNA]</scope>
    <source>
        <strain evidence="3">JCM 17926</strain>
    </source>
</reference>
<dbReference type="Gene3D" id="1.10.606.20">
    <property type="match status" value="1"/>
</dbReference>
<dbReference type="PANTHER" id="PTHR34599:SF2">
    <property type="entry name" value="TRAF-TYPE DOMAIN-CONTAINING PROTEIN"/>
    <property type="match status" value="1"/>
</dbReference>
<protein>
    <recommendedName>
        <fullName evidence="1">Phosphatidic acid phosphatase type 2/haloperoxidase domain-containing protein</fullName>
    </recommendedName>
</protein>
<dbReference type="Pfam" id="PF01569">
    <property type="entry name" value="PAP2"/>
    <property type="match status" value="1"/>
</dbReference>
<name>A0ABP8LZI4_9BACT</name>
<dbReference type="CDD" id="cd03398">
    <property type="entry name" value="PAP2_haloperoxidase"/>
    <property type="match status" value="1"/>
</dbReference>
<dbReference type="SUPFAM" id="SSF48317">
    <property type="entry name" value="Acid phosphatase/Vanadium-dependent haloperoxidase"/>
    <property type="match status" value="1"/>
</dbReference>
<dbReference type="PANTHER" id="PTHR34599">
    <property type="entry name" value="PEROXIDASE-RELATED"/>
    <property type="match status" value="1"/>
</dbReference>
<evidence type="ECO:0000259" key="1">
    <source>
        <dbReference type="Pfam" id="PF01569"/>
    </source>
</evidence>
<organism evidence="2 3">
    <name type="scientific">Pontibacter saemangeumensis</name>
    <dbReference type="NCBI Taxonomy" id="1084525"/>
    <lineage>
        <taxon>Bacteria</taxon>
        <taxon>Pseudomonadati</taxon>
        <taxon>Bacteroidota</taxon>
        <taxon>Cytophagia</taxon>
        <taxon>Cytophagales</taxon>
        <taxon>Hymenobacteraceae</taxon>
        <taxon>Pontibacter</taxon>
    </lineage>
</organism>
<sequence length="449" mass="50146">MRKVVSFFCILVLLSGCKEQEAELPRFQSEHISGVIAKMTDIMVNDVTNPPLAARFYAYATLAGYEVVSQNDSARQSMHGILNEYPEIEKPAGLTNYATDLSALLAMLETAKKMQPSGPLLDAYEQQFLDSCRTAGVSEEVIANSLTYAQHISQAILAYAKADKYNRISNYARYTPFEEEGAWHPTPPGFFAPVEPHFNTVRSFTLDTCTQFQPSPPVAFSKDKSSEFYRMMQQCQQKGSDGLTEEEQQIAAFWDCNPFALQDNGHLMVGMKKISPGAHWLGITGIACKQADKGFSEAMEINTMVSVSLMDGFISCWDEKFRSNRIRPETAIRKYMDTSWKPFLQTPPFPEYLSGHSTISAASEVVLTHYFGDDFSYTDTVEVRFGLPARKFDSFQQAAIEAGISRFYGGIHFMDAIDNGRAQGLQVGEWVLQKAGKQPASQARELAQK</sequence>
<dbReference type="InterPro" id="IPR000326">
    <property type="entry name" value="PAP2/HPO"/>
</dbReference>
<dbReference type="RefSeq" id="WP_345160779.1">
    <property type="nucleotide sequence ID" value="NZ_BAABHC010000016.1"/>
</dbReference>
<dbReference type="PROSITE" id="PS51257">
    <property type="entry name" value="PROKAR_LIPOPROTEIN"/>
    <property type="match status" value="1"/>
</dbReference>
<keyword evidence="3" id="KW-1185">Reference proteome</keyword>
<gene>
    <name evidence="2" type="ORF">GCM10023188_34400</name>
</gene>
<dbReference type="InterPro" id="IPR036938">
    <property type="entry name" value="PAP2/HPO_sf"/>
</dbReference>
<accession>A0ABP8LZI4</accession>
<feature type="domain" description="Phosphatidic acid phosphatase type 2/haloperoxidase" evidence="1">
    <location>
        <begin position="320"/>
        <end position="433"/>
    </location>
</feature>